<protein>
    <submittedName>
        <fullName evidence="1">Uncharacterized protein</fullName>
    </submittedName>
</protein>
<proteinExistence type="predicted"/>
<gene>
    <name evidence="1" type="ORF">GXM_05594</name>
</gene>
<evidence type="ECO:0000313" key="2">
    <source>
        <dbReference type="Proteomes" id="UP000326678"/>
    </source>
</evidence>
<keyword evidence="2" id="KW-1185">Reference proteome</keyword>
<reference evidence="1 2" key="1">
    <citation type="submission" date="2019-10" db="EMBL/GenBank/DDBJ databases">
        <title>Genomic and transcriptomic insights into the perfect genentic adaptation of a filamentous nitrogen-fixing cyanobacterium to rice fields.</title>
        <authorList>
            <person name="Chen Z."/>
        </authorList>
    </citation>
    <scope>NUCLEOTIDE SEQUENCE [LARGE SCALE GENOMIC DNA]</scope>
    <source>
        <strain evidence="1">CCNUC1</strain>
    </source>
</reference>
<dbReference type="KEGG" id="nsh:GXM_05594"/>
<dbReference type="AlphaFoldDB" id="A0A5P8W686"/>
<name>A0A5P8W686_9NOSO</name>
<dbReference type="EMBL" id="CP045226">
    <property type="protein sequence ID" value="QFS48102.1"/>
    <property type="molecule type" value="Genomic_DNA"/>
</dbReference>
<dbReference type="Proteomes" id="UP000326678">
    <property type="component" value="Chromosome Gxm1"/>
</dbReference>
<dbReference type="RefSeq" id="WP_118167003.1">
    <property type="nucleotide sequence ID" value="NZ_CP045226.1"/>
</dbReference>
<evidence type="ECO:0000313" key="1">
    <source>
        <dbReference type="EMBL" id="QFS48102.1"/>
    </source>
</evidence>
<sequence length="90" mass="10153">MDYPNLSREEIAQRGEKLYQQSIRTQVETAENIGKIIAINITTGDYEIDDDLIVACHRLQTKQPNAIIWTERIGYDAVYAVGGTLVRTAL</sequence>
<organism evidence="1 2">
    <name type="scientific">Nostoc sphaeroides CCNUC1</name>
    <dbReference type="NCBI Taxonomy" id="2653204"/>
    <lineage>
        <taxon>Bacteria</taxon>
        <taxon>Bacillati</taxon>
        <taxon>Cyanobacteriota</taxon>
        <taxon>Cyanophyceae</taxon>
        <taxon>Nostocales</taxon>
        <taxon>Nostocaceae</taxon>
        <taxon>Nostoc</taxon>
    </lineage>
</organism>
<accession>A0A5P8W686</accession>